<organism evidence="1 2">
    <name type="scientific">Hygrophoropsis aurantiaca</name>
    <dbReference type="NCBI Taxonomy" id="72124"/>
    <lineage>
        <taxon>Eukaryota</taxon>
        <taxon>Fungi</taxon>
        <taxon>Dikarya</taxon>
        <taxon>Basidiomycota</taxon>
        <taxon>Agaricomycotina</taxon>
        <taxon>Agaricomycetes</taxon>
        <taxon>Agaricomycetidae</taxon>
        <taxon>Boletales</taxon>
        <taxon>Coniophorineae</taxon>
        <taxon>Hygrophoropsidaceae</taxon>
        <taxon>Hygrophoropsis</taxon>
    </lineage>
</organism>
<comment type="caution">
    <text evidence="1">The sequence shown here is derived from an EMBL/GenBank/DDBJ whole genome shotgun (WGS) entry which is preliminary data.</text>
</comment>
<feature type="non-terminal residue" evidence="1">
    <location>
        <position position="1"/>
    </location>
</feature>
<protein>
    <submittedName>
        <fullName evidence="1">Uncharacterized protein</fullName>
    </submittedName>
</protein>
<name>A0ACB7ZQA6_9AGAM</name>
<dbReference type="EMBL" id="MU269434">
    <property type="protein sequence ID" value="KAH7902882.1"/>
    <property type="molecule type" value="Genomic_DNA"/>
</dbReference>
<sequence length="169" mass="18453">GVTQVVDENLSSRFFLGLDGTILSVIFDIVLLCFALWGFVRHVLEAKAMDGGWSINVLVKTLVADHLMYFICNLTWLSLNLVAGYVSYNGTISAVSEQLLYGAVYVSSTLAIKYGPHMVINLRITEKKTSGDESALAGELSTIRFGTRGPPTQSESIVEGGGFRELRNE</sequence>
<dbReference type="Proteomes" id="UP000790377">
    <property type="component" value="Unassembled WGS sequence"/>
</dbReference>
<evidence type="ECO:0000313" key="2">
    <source>
        <dbReference type="Proteomes" id="UP000790377"/>
    </source>
</evidence>
<evidence type="ECO:0000313" key="1">
    <source>
        <dbReference type="EMBL" id="KAH7902882.1"/>
    </source>
</evidence>
<reference evidence="1" key="1">
    <citation type="journal article" date="2021" name="New Phytol.">
        <title>Evolutionary innovations through gain and loss of genes in the ectomycorrhizal Boletales.</title>
        <authorList>
            <person name="Wu G."/>
            <person name="Miyauchi S."/>
            <person name="Morin E."/>
            <person name="Kuo A."/>
            <person name="Drula E."/>
            <person name="Varga T."/>
            <person name="Kohler A."/>
            <person name="Feng B."/>
            <person name="Cao Y."/>
            <person name="Lipzen A."/>
            <person name="Daum C."/>
            <person name="Hundley H."/>
            <person name="Pangilinan J."/>
            <person name="Johnson J."/>
            <person name="Barry K."/>
            <person name="LaButti K."/>
            <person name="Ng V."/>
            <person name="Ahrendt S."/>
            <person name="Min B."/>
            <person name="Choi I.G."/>
            <person name="Park H."/>
            <person name="Plett J.M."/>
            <person name="Magnuson J."/>
            <person name="Spatafora J.W."/>
            <person name="Nagy L.G."/>
            <person name="Henrissat B."/>
            <person name="Grigoriev I.V."/>
            <person name="Yang Z.L."/>
            <person name="Xu J."/>
            <person name="Martin F.M."/>
        </authorList>
    </citation>
    <scope>NUCLEOTIDE SEQUENCE</scope>
    <source>
        <strain evidence="1">ATCC 28755</strain>
    </source>
</reference>
<keyword evidence="2" id="KW-1185">Reference proteome</keyword>
<proteinExistence type="predicted"/>
<gene>
    <name evidence="1" type="ORF">BJ138DRAFT_1168771</name>
</gene>
<accession>A0ACB7ZQA6</accession>